<dbReference type="RefSeq" id="WP_073547563.1">
    <property type="nucleotide sequence ID" value="NZ_CAWMVK010000001.1"/>
</dbReference>
<dbReference type="GO" id="GO:0004803">
    <property type="term" value="F:transposase activity"/>
    <property type="evidence" value="ECO:0007669"/>
    <property type="project" value="InterPro"/>
</dbReference>
<protein>
    <submittedName>
        <fullName evidence="2">IS5 family transposase</fullName>
    </submittedName>
</protein>
<dbReference type="STRING" id="247279.NIES1031_00180"/>
<comment type="caution">
    <text evidence="2">The sequence shown here is derived from an EMBL/GenBank/DDBJ whole genome shotgun (WGS) entry which is preliminary data.</text>
</comment>
<dbReference type="Pfam" id="PF01609">
    <property type="entry name" value="DDE_Tnp_1"/>
    <property type="match status" value="1"/>
</dbReference>
<organism evidence="2 3">
    <name type="scientific">Chroogloeocystis siderophila 5.2 s.c.1</name>
    <dbReference type="NCBI Taxonomy" id="247279"/>
    <lineage>
        <taxon>Bacteria</taxon>
        <taxon>Bacillati</taxon>
        <taxon>Cyanobacteriota</taxon>
        <taxon>Cyanophyceae</taxon>
        <taxon>Oscillatoriophycideae</taxon>
        <taxon>Chroococcales</taxon>
        <taxon>Chroococcaceae</taxon>
        <taxon>Chroogloeocystis</taxon>
    </lineage>
</organism>
<dbReference type="PANTHER" id="PTHR30007">
    <property type="entry name" value="PHP DOMAIN PROTEIN"/>
    <property type="match status" value="1"/>
</dbReference>
<reference evidence="2 3" key="1">
    <citation type="submission" date="2016-11" db="EMBL/GenBank/DDBJ databases">
        <title>Draft Genome Sequences of Nine Cyanobacterial Strains from Diverse Habitats.</title>
        <authorList>
            <person name="Zhu T."/>
            <person name="Hou S."/>
            <person name="Lu X."/>
            <person name="Hess W.R."/>
        </authorList>
    </citation>
    <scope>NUCLEOTIDE SEQUENCE [LARGE SCALE GENOMIC DNA]</scope>
    <source>
        <strain evidence="2 3">5.2 s.c.1</strain>
    </source>
</reference>
<dbReference type="Proteomes" id="UP000185984">
    <property type="component" value="Unassembled WGS sequence"/>
</dbReference>
<sequence length="182" mass="20731">MLIIDSQAVKNTCNAGVNSKGYCFYKATNGIKRHLTIDILGFPFFTHCTRANVSDDAGLLEMLTLNINYFKSKPVNIPKLTILLDHGYHVDYLIEQLEQVYPQIMTKIRFERATKPSKQQKAAQGKSGFVPTVARWVIERSNAWMERCKILVKNFERTLSNATAKLNLCFIRLMLKRLAASS</sequence>
<dbReference type="OrthoDB" id="424329at2"/>
<dbReference type="AlphaFoldDB" id="A0A1U7HZH2"/>
<dbReference type="EMBL" id="MRCC01000001">
    <property type="protein sequence ID" value="OKH29065.1"/>
    <property type="molecule type" value="Genomic_DNA"/>
</dbReference>
<dbReference type="GO" id="GO:0003677">
    <property type="term" value="F:DNA binding"/>
    <property type="evidence" value="ECO:0007669"/>
    <property type="project" value="InterPro"/>
</dbReference>
<proteinExistence type="predicted"/>
<dbReference type="InterPro" id="IPR002559">
    <property type="entry name" value="Transposase_11"/>
</dbReference>
<keyword evidence="3" id="KW-1185">Reference proteome</keyword>
<dbReference type="PANTHER" id="PTHR30007:SF0">
    <property type="entry name" value="TRANSPOSASE"/>
    <property type="match status" value="1"/>
</dbReference>
<evidence type="ECO:0000313" key="2">
    <source>
        <dbReference type="EMBL" id="OKH29065.1"/>
    </source>
</evidence>
<name>A0A1U7HZH2_9CHRO</name>
<evidence type="ECO:0000313" key="3">
    <source>
        <dbReference type="Proteomes" id="UP000185984"/>
    </source>
</evidence>
<gene>
    <name evidence="2" type="ORF">NIES1031_00180</name>
</gene>
<evidence type="ECO:0000259" key="1">
    <source>
        <dbReference type="Pfam" id="PF01609"/>
    </source>
</evidence>
<feature type="domain" description="Transposase IS4-like" evidence="1">
    <location>
        <begin position="2"/>
        <end position="170"/>
    </location>
</feature>
<accession>A0A1U7HZH2</accession>
<dbReference type="GO" id="GO:0006313">
    <property type="term" value="P:DNA transposition"/>
    <property type="evidence" value="ECO:0007669"/>
    <property type="project" value="InterPro"/>
</dbReference>